<dbReference type="InterPro" id="IPR041667">
    <property type="entry name" value="Cupin_8"/>
</dbReference>
<dbReference type="Pfam" id="PF13621">
    <property type="entry name" value="Cupin_8"/>
    <property type="match status" value="1"/>
</dbReference>
<dbReference type="EMBL" id="CAJPDQ010000003">
    <property type="protein sequence ID" value="CAF9906534.1"/>
    <property type="molecule type" value="Genomic_DNA"/>
</dbReference>
<dbReference type="AlphaFoldDB" id="A0A8H3IAM8"/>
<dbReference type="PROSITE" id="PS51184">
    <property type="entry name" value="JMJC"/>
    <property type="match status" value="1"/>
</dbReference>
<protein>
    <recommendedName>
        <fullName evidence="1">JmjC domain-containing protein</fullName>
    </recommendedName>
</protein>
<feature type="domain" description="JmjC" evidence="1">
    <location>
        <begin position="146"/>
        <end position="324"/>
    </location>
</feature>
<keyword evidence="3" id="KW-1185">Reference proteome</keyword>
<comment type="caution">
    <text evidence="2">The sequence shown here is derived from an EMBL/GenBank/DDBJ whole genome shotgun (WGS) entry which is preliminary data.</text>
</comment>
<proteinExistence type="predicted"/>
<accession>A0A8H3IAM8</accession>
<dbReference type="SUPFAM" id="SSF51197">
    <property type="entry name" value="Clavaminate synthase-like"/>
    <property type="match status" value="1"/>
</dbReference>
<dbReference type="InterPro" id="IPR003347">
    <property type="entry name" value="JmjC_dom"/>
</dbReference>
<evidence type="ECO:0000259" key="1">
    <source>
        <dbReference type="PROSITE" id="PS51184"/>
    </source>
</evidence>
<name>A0A8H3IAM8_9LECA</name>
<dbReference type="OrthoDB" id="415358at2759"/>
<dbReference type="InterPro" id="IPR014710">
    <property type="entry name" value="RmlC-like_jellyroll"/>
</dbReference>
<dbReference type="Proteomes" id="UP000664169">
    <property type="component" value="Unassembled WGS sequence"/>
</dbReference>
<dbReference type="PANTHER" id="PTHR12461:SF99">
    <property type="entry name" value="BIFUNCTIONAL PEPTIDASE AND (3S)-LYSYL HYDROXYLASE JMJD7"/>
    <property type="match status" value="1"/>
</dbReference>
<reference evidence="2" key="1">
    <citation type="submission" date="2021-03" db="EMBL/GenBank/DDBJ databases">
        <authorList>
            <person name="Tagirdzhanova G."/>
        </authorList>
    </citation>
    <scope>NUCLEOTIDE SEQUENCE</scope>
</reference>
<sequence length="324" mass="35953">MQAYTALLRNYQELNSNTINELQKEDEQPSPLEFMRHVARNRPFVGRGAARAWPAVRKWNIAYLKQRMAGRKVNIAVTPLGNADAPIEWIHDGGVVSKGGGGGGGGGGGYIFVQPSETIQPFSAFVDGLMNGMREGEPVAYAQSQNDNLRNEYLCLFPDVMSGIDWARIALQREPEAINLWIGTEKSTTALHKDNYENIYVQIIGQKHFVLLPPIEGPCVNETVMPQGVYEQVMGEGGQNVWNIKKLDQAEPIPVAIWDPDNPGQRASKYSALSCPLRVTLNPGDMLYLPSTWYHKVTQTCGPEGICVAVNYWLESPGHSYVQH</sequence>
<dbReference type="PANTHER" id="PTHR12461">
    <property type="entry name" value="HYPOXIA-INDUCIBLE FACTOR 1 ALPHA INHIBITOR-RELATED"/>
    <property type="match status" value="1"/>
</dbReference>
<gene>
    <name evidence="2" type="ORF">GOMPHAMPRED_004771</name>
</gene>
<dbReference type="SMART" id="SM00558">
    <property type="entry name" value="JmjC"/>
    <property type="match status" value="1"/>
</dbReference>
<organism evidence="2 3">
    <name type="scientific">Gomphillus americanus</name>
    <dbReference type="NCBI Taxonomy" id="1940652"/>
    <lineage>
        <taxon>Eukaryota</taxon>
        <taxon>Fungi</taxon>
        <taxon>Dikarya</taxon>
        <taxon>Ascomycota</taxon>
        <taxon>Pezizomycotina</taxon>
        <taxon>Lecanoromycetes</taxon>
        <taxon>OSLEUM clade</taxon>
        <taxon>Ostropomycetidae</taxon>
        <taxon>Ostropales</taxon>
        <taxon>Graphidaceae</taxon>
        <taxon>Gomphilloideae</taxon>
        <taxon>Gomphillus</taxon>
    </lineage>
</organism>
<evidence type="ECO:0000313" key="2">
    <source>
        <dbReference type="EMBL" id="CAF9906534.1"/>
    </source>
</evidence>
<dbReference type="Gene3D" id="2.60.120.10">
    <property type="entry name" value="Jelly Rolls"/>
    <property type="match status" value="1"/>
</dbReference>
<evidence type="ECO:0000313" key="3">
    <source>
        <dbReference type="Proteomes" id="UP000664169"/>
    </source>
</evidence>